<evidence type="ECO:0000259" key="7">
    <source>
        <dbReference type="Pfam" id="PF07815"/>
    </source>
</evidence>
<comment type="subcellular location">
    <subcellularLocation>
        <location evidence="1">Cytoplasm</location>
    </subcellularLocation>
</comment>
<evidence type="ECO:0000256" key="6">
    <source>
        <dbReference type="SAM" id="MobiDB-lite"/>
    </source>
</evidence>
<dbReference type="GO" id="GO:0002357">
    <property type="term" value="P:defense response to tumor cell"/>
    <property type="evidence" value="ECO:0007669"/>
    <property type="project" value="Ensembl"/>
</dbReference>
<dbReference type="PANTHER" id="PTHR10460:SF7">
    <property type="entry name" value="ABI GENE FAMILY MEMBER 3"/>
    <property type="match status" value="1"/>
</dbReference>
<organism evidence="8 9">
    <name type="scientific">Taeniopygia guttata</name>
    <name type="common">Zebra finch</name>
    <name type="synonym">Poephila guttata</name>
    <dbReference type="NCBI Taxonomy" id="59729"/>
    <lineage>
        <taxon>Eukaryota</taxon>
        <taxon>Metazoa</taxon>
        <taxon>Chordata</taxon>
        <taxon>Craniata</taxon>
        <taxon>Vertebrata</taxon>
        <taxon>Euteleostomi</taxon>
        <taxon>Archelosauria</taxon>
        <taxon>Archosauria</taxon>
        <taxon>Dinosauria</taxon>
        <taxon>Saurischia</taxon>
        <taxon>Theropoda</taxon>
        <taxon>Coelurosauria</taxon>
        <taxon>Aves</taxon>
        <taxon>Neognathae</taxon>
        <taxon>Neoaves</taxon>
        <taxon>Telluraves</taxon>
        <taxon>Australaves</taxon>
        <taxon>Passeriformes</taxon>
        <taxon>Passeroidea</taxon>
        <taxon>Estrildidae</taxon>
        <taxon>Estrildinae</taxon>
        <taxon>Taeniopygia</taxon>
    </lineage>
</organism>
<dbReference type="GeneTree" id="ENSGT00940000161380"/>
<feature type="compositionally biased region" description="Pro residues" evidence="6">
    <location>
        <begin position="334"/>
        <end position="362"/>
    </location>
</feature>
<dbReference type="InterPro" id="IPR028457">
    <property type="entry name" value="ABI"/>
</dbReference>
<dbReference type="Proteomes" id="UP000007754">
    <property type="component" value="Chromosome 27"/>
</dbReference>
<comment type="similarity">
    <text evidence="2">Belongs to the ABI family.</text>
</comment>
<keyword evidence="3" id="KW-0963">Cytoplasm</keyword>
<dbReference type="AlphaFoldDB" id="A0A674GA02"/>
<feature type="compositionally biased region" description="Low complexity" evidence="6">
    <location>
        <begin position="198"/>
        <end position="227"/>
    </location>
</feature>
<dbReference type="GO" id="GO:0017124">
    <property type="term" value="F:SH3 domain binding"/>
    <property type="evidence" value="ECO:0007669"/>
    <property type="project" value="TreeGrafter"/>
</dbReference>
<dbReference type="Gene3D" id="6.10.140.1620">
    <property type="match status" value="1"/>
</dbReference>
<keyword evidence="4" id="KW-0597">Phosphoprotein</keyword>
<evidence type="ECO:0000256" key="1">
    <source>
        <dbReference type="ARBA" id="ARBA00004496"/>
    </source>
</evidence>
<dbReference type="Ensembl" id="ENSTGUT00000035836.1">
    <property type="protein sequence ID" value="ENSTGUP00000019355.1"/>
    <property type="gene ID" value="ENSTGUG00000027023.1"/>
</dbReference>
<dbReference type="InParanoid" id="A0A674GA02"/>
<keyword evidence="9" id="KW-1185">Reference proteome</keyword>
<dbReference type="PANTHER" id="PTHR10460">
    <property type="entry name" value="ABL INTERACTOR FAMILY MEMBER"/>
    <property type="match status" value="1"/>
</dbReference>
<sequence>MSELERLRQSDIPAGRQRLREQHGNLLRVADYCHGNYLQAGDKRKALEETMALSTQSLASVTYQVSSVATAFLRLLELLAAQLRRVESDIACVAQSVDMHEEKVSRREIGALAVTRRFLSCQKVVAPPNPPVLEPYHRKPLNFSALDDIGHGVKDTSTQLSRTGTLARRSAKSCSAQAGGAPGRSGRVPGPVQPPVVPAGKFPSGSCSSSPLPLRSSGAPAAPGDGIPAPPPLPGTPLLAPSPPGPAAAIPAPPPLPGDLLPPLPGDLLPPHPGDLLPPHPGDLLPPIPRDLLPPHPRDLLPPHPGDLLPPHTRDLLPPIPRDLLPPHTRDLLPPVPGDLLPPHPRDLLPPIPRDLLPPHPGDLPVSPAELLSPAPGGPEPLPPPPAVPDFGDLDLPPPPDGEEPPWAPESCLEKGTEYPKIPGERCRIS</sequence>
<dbReference type="Pfam" id="PF07815">
    <property type="entry name" value="Abi_HHR"/>
    <property type="match status" value="1"/>
</dbReference>
<name>A0A674GA02_TAEGU</name>
<feature type="domain" description="Abl-interactor homeo-domain homologous" evidence="7">
    <location>
        <begin position="93"/>
        <end position="165"/>
    </location>
</feature>
<evidence type="ECO:0000313" key="8">
    <source>
        <dbReference type="Ensembl" id="ENSTGUP00000019355.1"/>
    </source>
</evidence>
<dbReference type="GO" id="GO:1903077">
    <property type="term" value="P:negative regulation of protein localization to plasma membrane"/>
    <property type="evidence" value="ECO:0007669"/>
    <property type="project" value="Ensembl"/>
</dbReference>
<dbReference type="OMA" id="VEANVCC"/>
<dbReference type="GO" id="GO:0030027">
    <property type="term" value="C:lamellipodium"/>
    <property type="evidence" value="ECO:0007669"/>
    <property type="project" value="Ensembl"/>
</dbReference>
<dbReference type="GO" id="GO:0098858">
    <property type="term" value="C:actin-based cell projection"/>
    <property type="evidence" value="ECO:0007669"/>
    <property type="project" value="TreeGrafter"/>
</dbReference>
<dbReference type="GO" id="GO:2000774">
    <property type="term" value="P:positive regulation of cellular senescence"/>
    <property type="evidence" value="ECO:0007669"/>
    <property type="project" value="Ensembl"/>
</dbReference>
<evidence type="ECO:0000256" key="4">
    <source>
        <dbReference type="ARBA" id="ARBA00022553"/>
    </source>
</evidence>
<dbReference type="InterPro" id="IPR012849">
    <property type="entry name" value="Abl-interactor_HHR_dom"/>
</dbReference>
<accession>A0A674GA02</accession>
<evidence type="ECO:0000256" key="2">
    <source>
        <dbReference type="ARBA" id="ARBA00010020"/>
    </source>
</evidence>
<dbReference type="GO" id="GO:0001764">
    <property type="term" value="P:neuron migration"/>
    <property type="evidence" value="ECO:0007669"/>
    <property type="project" value="TreeGrafter"/>
</dbReference>
<feature type="compositionally biased region" description="Polar residues" evidence="6">
    <location>
        <begin position="155"/>
        <end position="164"/>
    </location>
</feature>
<reference evidence="8 9" key="1">
    <citation type="journal article" date="2010" name="Nature">
        <title>The genome of a songbird.</title>
        <authorList>
            <person name="Warren W.C."/>
            <person name="Clayton D.F."/>
            <person name="Ellegren H."/>
            <person name="Arnold A.P."/>
            <person name="Hillier L.W."/>
            <person name="Kunstner A."/>
            <person name="Searle S."/>
            <person name="White S."/>
            <person name="Vilella A.J."/>
            <person name="Fairley S."/>
            <person name="Heger A."/>
            <person name="Kong L."/>
            <person name="Ponting C.P."/>
            <person name="Jarvis E.D."/>
            <person name="Mello C.V."/>
            <person name="Minx P."/>
            <person name="Lovell P."/>
            <person name="Velho T.A."/>
            <person name="Ferris M."/>
            <person name="Balakrishnan C.N."/>
            <person name="Sinha S."/>
            <person name="Blatti C."/>
            <person name="London S.E."/>
            <person name="Li Y."/>
            <person name="Lin Y.C."/>
            <person name="George J."/>
            <person name="Sweedler J."/>
            <person name="Southey B."/>
            <person name="Gunaratne P."/>
            <person name="Watson M."/>
            <person name="Nam K."/>
            <person name="Backstrom N."/>
            <person name="Smeds L."/>
            <person name="Nabholz B."/>
            <person name="Itoh Y."/>
            <person name="Whitney O."/>
            <person name="Pfenning A.R."/>
            <person name="Howard J."/>
            <person name="Volker M."/>
            <person name="Skinner B.M."/>
            <person name="Griffin D.K."/>
            <person name="Ye L."/>
            <person name="McLaren W.M."/>
            <person name="Flicek P."/>
            <person name="Quesada V."/>
            <person name="Velasco G."/>
            <person name="Lopez-Otin C."/>
            <person name="Puente X.S."/>
            <person name="Olender T."/>
            <person name="Lancet D."/>
            <person name="Smit A.F."/>
            <person name="Hubley R."/>
            <person name="Konkel M.K."/>
            <person name="Walker J.A."/>
            <person name="Batzer M.A."/>
            <person name="Gu W."/>
            <person name="Pollock D.D."/>
            <person name="Chen L."/>
            <person name="Cheng Z."/>
            <person name="Eichler E.E."/>
            <person name="Stapley J."/>
            <person name="Slate J."/>
            <person name="Ekblom R."/>
            <person name="Birkhead T."/>
            <person name="Burke T."/>
            <person name="Burt D."/>
            <person name="Scharff C."/>
            <person name="Adam I."/>
            <person name="Richard H."/>
            <person name="Sultan M."/>
            <person name="Soldatov A."/>
            <person name="Lehrach H."/>
            <person name="Edwards S.V."/>
            <person name="Yang S.P."/>
            <person name="Li X."/>
            <person name="Graves T."/>
            <person name="Fulton L."/>
            <person name="Nelson J."/>
            <person name="Chinwalla A."/>
            <person name="Hou S."/>
            <person name="Mardis E.R."/>
            <person name="Wilson R.K."/>
        </authorList>
    </citation>
    <scope>NUCLEOTIDE SEQUENCE [LARGE SCALE GENOMIC DNA]</scope>
</reference>
<dbReference type="GO" id="GO:0042802">
    <property type="term" value="F:identical protein binding"/>
    <property type="evidence" value="ECO:0007669"/>
    <property type="project" value="Ensembl"/>
</dbReference>
<dbReference type="GO" id="GO:0010593">
    <property type="term" value="P:negative regulation of lamellipodium assembly"/>
    <property type="evidence" value="ECO:0007669"/>
    <property type="project" value="Ensembl"/>
</dbReference>
<proteinExistence type="inferred from homology"/>
<dbReference type="GO" id="GO:0030334">
    <property type="term" value="P:regulation of cell migration"/>
    <property type="evidence" value="ECO:0007669"/>
    <property type="project" value="Ensembl"/>
</dbReference>
<feature type="region of interest" description="Disordered" evidence="6">
    <location>
        <begin position="154"/>
        <end position="430"/>
    </location>
</feature>
<dbReference type="GO" id="GO:0031209">
    <property type="term" value="C:SCAR complex"/>
    <property type="evidence" value="ECO:0007669"/>
    <property type="project" value="Ensembl"/>
</dbReference>
<keyword evidence="5" id="KW-0175">Coiled coil</keyword>
<reference evidence="8" key="2">
    <citation type="submission" date="2025-08" db="UniProtKB">
        <authorList>
            <consortium name="Ensembl"/>
        </authorList>
    </citation>
    <scope>IDENTIFICATION</scope>
</reference>
<feature type="compositionally biased region" description="Pro residues" evidence="6">
    <location>
        <begin position="228"/>
        <end position="295"/>
    </location>
</feature>
<feature type="compositionally biased region" description="Pro residues" evidence="6">
    <location>
        <begin position="376"/>
        <end position="388"/>
    </location>
</feature>
<evidence type="ECO:0000256" key="5">
    <source>
        <dbReference type="ARBA" id="ARBA00023054"/>
    </source>
</evidence>
<dbReference type="GO" id="GO:0035591">
    <property type="term" value="F:signaling adaptor activity"/>
    <property type="evidence" value="ECO:0007669"/>
    <property type="project" value="TreeGrafter"/>
</dbReference>
<evidence type="ECO:0000313" key="9">
    <source>
        <dbReference type="Proteomes" id="UP000007754"/>
    </source>
</evidence>
<evidence type="ECO:0000256" key="3">
    <source>
        <dbReference type="ARBA" id="ARBA00022490"/>
    </source>
</evidence>
<feature type="compositionally biased region" description="Basic and acidic residues" evidence="6">
    <location>
        <begin position="412"/>
        <end position="430"/>
    </location>
</feature>
<reference evidence="8" key="3">
    <citation type="submission" date="2025-09" db="UniProtKB">
        <authorList>
            <consortium name="Ensembl"/>
        </authorList>
    </citation>
    <scope>IDENTIFICATION</scope>
</reference>
<protein>
    <submittedName>
        <fullName evidence="8">ABI family member 3</fullName>
    </submittedName>
</protein>